<evidence type="ECO:0008006" key="3">
    <source>
        <dbReference type="Google" id="ProtNLM"/>
    </source>
</evidence>
<name>A0ABU8RMB0_9ACTN</name>
<reference evidence="1 2" key="1">
    <citation type="journal article" date="2017" name="Int. J. Syst. Evol. Microbiol.">
        <title>Pseudokineococcus basanitobsidens sp. nov., isolated from volcanic rock.</title>
        <authorList>
            <person name="Lee D.W."/>
            <person name="Park M.Y."/>
            <person name="Kim J.J."/>
            <person name="Kim B.S."/>
        </authorList>
    </citation>
    <scope>NUCLEOTIDE SEQUENCE [LARGE SCALE GENOMIC DNA]</scope>
    <source>
        <strain evidence="1 2">DSM 103726</strain>
    </source>
</reference>
<organism evidence="1 2">
    <name type="scientific">Pseudokineococcus basanitobsidens</name>
    <dbReference type="NCBI Taxonomy" id="1926649"/>
    <lineage>
        <taxon>Bacteria</taxon>
        <taxon>Bacillati</taxon>
        <taxon>Actinomycetota</taxon>
        <taxon>Actinomycetes</taxon>
        <taxon>Kineosporiales</taxon>
        <taxon>Kineosporiaceae</taxon>
        <taxon>Pseudokineococcus</taxon>
    </lineage>
</organism>
<keyword evidence="2" id="KW-1185">Reference proteome</keyword>
<comment type="caution">
    <text evidence="1">The sequence shown here is derived from an EMBL/GenBank/DDBJ whole genome shotgun (WGS) entry which is preliminary data.</text>
</comment>
<dbReference type="RefSeq" id="WP_339575566.1">
    <property type="nucleotide sequence ID" value="NZ_JBBIAA010000017.1"/>
</dbReference>
<protein>
    <recommendedName>
        <fullName evidence="3">Aldehyde dehydrogenase family protein</fullName>
    </recommendedName>
</protein>
<dbReference type="EMBL" id="JBBIAA010000017">
    <property type="protein sequence ID" value="MEJ5946184.1"/>
    <property type="molecule type" value="Genomic_DNA"/>
</dbReference>
<dbReference type="Proteomes" id="UP001387100">
    <property type="component" value="Unassembled WGS sequence"/>
</dbReference>
<accession>A0ABU8RMB0</accession>
<gene>
    <name evidence="1" type="ORF">WDZ17_12870</name>
</gene>
<proteinExistence type="predicted"/>
<evidence type="ECO:0000313" key="1">
    <source>
        <dbReference type="EMBL" id="MEJ5946184.1"/>
    </source>
</evidence>
<sequence length="47" mass="5522">MSVPTAEDLERARARTAEWETPPLTLELRRVVERHLVPALREARRSR</sequence>
<evidence type="ECO:0000313" key="2">
    <source>
        <dbReference type="Proteomes" id="UP001387100"/>
    </source>
</evidence>